<dbReference type="Gene3D" id="2.40.50.100">
    <property type="match status" value="1"/>
</dbReference>
<dbReference type="Proteomes" id="UP000282007">
    <property type="component" value="Chromosome"/>
</dbReference>
<dbReference type="PROSITE" id="PS51826">
    <property type="entry name" value="PSBD"/>
    <property type="match status" value="2"/>
</dbReference>
<proteinExistence type="inferred from homology"/>
<dbReference type="Pfam" id="PF00364">
    <property type="entry name" value="Biotin_lipoyl"/>
    <property type="match status" value="1"/>
</dbReference>
<keyword evidence="12" id="KW-1185">Reference proteome</keyword>
<dbReference type="PANTHER" id="PTHR43178">
    <property type="entry name" value="DIHYDROLIPOAMIDE ACETYLTRANSFERASE COMPONENT OF PYRUVATE DEHYDROGENASE COMPLEX"/>
    <property type="match status" value="1"/>
</dbReference>
<reference evidence="9 12" key="2">
    <citation type="submission" date="2018-07" db="EMBL/GenBank/DDBJ databases">
        <title>Genome sequences of Haloplanus aerogenes JCM 16430T.</title>
        <authorList>
            <person name="Kim Y.B."/>
            <person name="Roh S.W."/>
        </authorList>
    </citation>
    <scope>NUCLEOTIDE SEQUENCE [LARGE SCALE GENOMIC DNA]</scope>
    <source>
        <strain evidence="9 12">JCM 16430</strain>
    </source>
</reference>
<evidence type="ECO:0000256" key="3">
    <source>
        <dbReference type="ARBA" id="ARBA00022679"/>
    </source>
</evidence>
<dbReference type="SUPFAM" id="SSF52777">
    <property type="entry name" value="CoA-dependent acyltransferases"/>
    <property type="match status" value="1"/>
</dbReference>
<evidence type="ECO:0000313" key="10">
    <source>
        <dbReference type="EMBL" id="RMB18149.1"/>
    </source>
</evidence>
<feature type="compositionally biased region" description="Acidic residues" evidence="6">
    <location>
        <begin position="89"/>
        <end position="99"/>
    </location>
</feature>
<sequence>MGYVVRMPKLGLEMEQGTLLEWAVGTGDPVSEGDLVAEIESEKSIGEIDAREDGVLRRTYLDVGGAVPPGTPIGIVAAADADISDLEAEAEADLSDEVSESTAADAATETTDEADAGATAADDGAATTEEVKASPRARKRAEELGVDLTTVEGTGPQDSITEDDVEAAAERADEDDSAEEVKASPRARKRAEELGVDLTTVEGTGPQDSITEDDVEAAAAEPSPEPTRLEPSAAERYRRETAVLDAANADALFDATTAARDAVDADASVTDVVFLVASAALSACQRFNATYADATHQIHEGQHVAVLDEAGTSVVAEAATRSLSEVIERRGEEVPDDAPTPTFTLSNAAAGDDDAGVGRVVNPPAVAALSFDPVGQRATPTDDGVRLDRLVTLHVTYDTRALDATDARAFLDAVAEAAGRAPALVTESYLD</sequence>
<dbReference type="KEGG" id="haer:DU502_13875"/>
<dbReference type="InterPro" id="IPR001078">
    <property type="entry name" value="2-oxoacid_DH_actylTfrase"/>
</dbReference>
<dbReference type="EMBL" id="CP034145">
    <property type="protein sequence ID" value="AZH26386.1"/>
    <property type="molecule type" value="Genomic_DNA"/>
</dbReference>
<comment type="cofactor">
    <cofactor evidence="1">
        <name>(R)-lipoate</name>
        <dbReference type="ChEBI" id="CHEBI:83088"/>
    </cofactor>
</comment>
<dbReference type="RefSeq" id="WP_121920252.1">
    <property type="nucleotide sequence ID" value="NZ_REFS01000003.1"/>
</dbReference>
<dbReference type="GO" id="GO:0016407">
    <property type="term" value="F:acetyltransferase activity"/>
    <property type="evidence" value="ECO:0007669"/>
    <property type="project" value="TreeGrafter"/>
</dbReference>
<evidence type="ECO:0000313" key="11">
    <source>
        <dbReference type="Proteomes" id="UP000277326"/>
    </source>
</evidence>
<feature type="domain" description="Peripheral subunit-binding (PSBD)" evidence="8">
    <location>
        <begin position="132"/>
        <end position="169"/>
    </location>
</feature>
<evidence type="ECO:0000256" key="6">
    <source>
        <dbReference type="SAM" id="MobiDB-lite"/>
    </source>
</evidence>
<feature type="region of interest" description="Disordered" evidence="6">
    <location>
        <begin position="214"/>
        <end position="233"/>
    </location>
</feature>
<feature type="domain" description="Peripheral subunit-binding (PSBD)" evidence="8">
    <location>
        <begin position="182"/>
        <end position="219"/>
    </location>
</feature>
<dbReference type="Gene3D" id="3.30.559.10">
    <property type="entry name" value="Chloramphenicol acetyltransferase-like domain"/>
    <property type="match status" value="1"/>
</dbReference>
<dbReference type="InterPro" id="IPR000089">
    <property type="entry name" value="Biotin_lipoyl"/>
</dbReference>
<evidence type="ECO:0000313" key="12">
    <source>
        <dbReference type="Proteomes" id="UP000282007"/>
    </source>
</evidence>
<dbReference type="GO" id="GO:0005737">
    <property type="term" value="C:cytoplasm"/>
    <property type="evidence" value="ECO:0007669"/>
    <property type="project" value="TreeGrafter"/>
</dbReference>
<reference evidence="10 11" key="1">
    <citation type="journal article" date="2015" name="Stand. Genomic Sci.">
        <title>Genomic Encyclopedia of Bacterial and Archaeal Type Strains, Phase III: the genomes of soil and plant-associated and newly described type strains.</title>
        <authorList>
            <person name="Whitman W.B."/>
            <person name="Woyke T."/>
            <person name="Klenk H.P."/>
            <person name="Zhou Y."/>
            <person name="Lilburn T.G."/>
            <person name="Beck B.J."/>
            <person name="De Vos P."/>
            <person name="Vandamme P."/>
            <person name="Eisen J.A."/>
            <person name="Garrity G."/>
            <person name="Hugenholtz P."/>
            <person name="Kyrpides N.C."/>
        </authorList>
    </citation>
    <scope>NUCLEOTIDE SEQUENCE [LARGE SCALE GENOMIC DNA]</scope>
    <source>
        <strain evidence="10 11">CGMCC 1.10124</strain>
    </source>
</reference>
<keyword evidence="5" id="KW-0012">Acyltransferase</keyword>
<feature type="region of interest" description="Disordered" evidence="6">
    <location>
        <begin position="89"/>
        <end position="209"/>
    </location>
</feature>
<accession>A0A3M0DFH5</accession>
<dbReference type="AlphaFoldDB" id="A0A3M0DFH5"/>
<feature type="compositionally biased region" description="Low complexity" evidence="6">
    <location>
        <begin position="100"/>
        <end position="109"/>
    </location>
</feature>
<organism evidence="10 11">
    <name type="scientific">Haloplanus aerogenes</name>
    <dbReference type="NCBI Taxonomy" id="660522"/>
    <lineage>
        <taxon>Archaea</taxon>
        <taxon>Methanobacteriati</taxon>
        <taxon>Methanobacteriota</taxon>
        <taxon>Stenosarchaea group</taxon>
        <taxon>Halobacteria</taxon>
        <taxon>Halobacteriales</taxon>
        <taxon>Haloferacaceae</taxon>
        <taxon>Haloplanus</taxon>
    </lineage>
</organism>
<evidence type="ECO:0000256" key="2">
    <source>
        <dbReference type="ARBA" id="ARBA00007317"/>
    </source>
</evidence>
<reference evidence="10" key="3">
    <citation type="submission" date="2018-10" db="EMBL/GenBank/DDBJ databases">
        <authorList>
            <person name="Whitman W."/>
            <person name="Huntemann M."/>
            <person name="Clum A."/>
            <person name="Pillay M."/>
            <person name="Palaniappan K."/>
            <person name="Varghese N."/>
            <person name="Mikhailova N."/>
            <person name="Stamatis D."/>
            <person name="Reddy T."/>
            <person name="Daum C."/>
            <person name="Shapiro N."/>
            <person name="Ivanova N."/>
            <person name="Kyrpides N."/>
            <person name="Woyke T."/>
        </authorList>
    </citation>
    <scope>NUCLEOTIDE SEQUENCE</scope>
    <source>
        <strain evidence="10">CGMCC 1.10124</strain>
    </source>
</reference>
<evidence type="ECO:0000256" key="1">
    <source>
        <dbReference type="ARBA" id="ARBA00001938"/>
    </source>
</evidence>
<feature type="domain" description="Lipoyl-binding" evidence="7">
    <location>
        <begin position="2"/>
        <end position="77"/>
    </location>
</feature>
<dbReference type="GO" id="GO:0031405">
    <property type="term" value="F:lipoic acid binding"/>
    <property type="evidence" value="ECO:0007669"/>
    <property type="project" value="TreeGrafter"/>
</dbReference>
<dbReference type="InterPro" id="IPR036625">
    <property type="entry name" value="E3-bd_dom_sf"/>
</dbReference>
<feature type="compositionally biased region" description="Low complexity" evidence="6">
    <location>
        <begin position="116"/>
        <end position="128"/>
    </location>
</feature>
<dbReference type="Pfam" id="PF02817">
    <property type="entry name" value="E3_binding"/>
    <property type="match status" value="2"/>
</dbReference>
<dbReference type="SUPFAM" id="SSF47005">
    <property type="entry name" value="Peripheral subunit-binding domain of 2-oxo acid dehydrogenase complex"/>
    <property type="match status" value="2"/>
</dbReference>
<evidence type="ECO:0000313" key="9">
    <source>
        <dbReference type="EMBL" id="AZH26386.1"/>
    </source>
</evidence>
<gene>
    <name evidence="10" type="ORF">ATH50_1599</name>
    <name evidence="9" type="ORF">DU502_13875</name>
</gene>
<dbReference type="Pfam" id="PF00198">
    <property type="entry name" value="2-oxoacid_dh"/>
    <property type="match status" value="1"/>
</dbReference>
<dbReference type="InterPro" id="IPR011053">
    <property type="entry name" value="Single_hybrid_motif"/>
</dbReference>
<keyword evidence="4" id="KW-0450">Lipoyl</keyword>
<dbReference type="PANTHER" id="PTHR43178:SF5">
    <property type="entry name" value="LIPOAMIDE ACYLTRANSFERASE COMPONENT OF BRANCHED-CHAIN ALPHA-KETO ACID DEHYDROGENASE COMPLEX, MITOCHONDRIAL"/>
    <property type="match status" value="1"/>
</dbReference>
<evidence type="ECO:0000256" key="4">
    <source>
        <dbReference type="ARBA" id="ARBA00022823"/>
    </source>
</evidence>
<protein>
    <submittedName>
        <fullName evidence="10">Pyruvate dehydrogenase E2 component (Dihydrolipoamide acetyltransferase)</fullName>
    </submittedName>
</protein>
<dbReference type="EMBL" id="REFS01000003">
    <property type="protein sequence ID" value="RMB18149.1"/>
    <property type="molecule type" value="Genomic_DNA"/>
</dbReference>
<evidence type="ECO:0000259" key="7">
    <source>
        <dbReference type="PROSITE" id="PS50968"/>
    </source>
</evidence>
<name>A0A3M0DFH5_9EURY</name>
<comment type="similarity">
    <text evidence="2">Belongs to the 2-oxoacid dehydrogenase family.</text>
</comment>
<keyword evidence="10" id="KW-0670">Pyruvate</keyword>
<keyword evidence="3 10" id="KW-0808">Transferase</keyword>
<evidence type="ECO:0000259" key="8">
    <source>
        <dbReference type="PROSITE" id="PS51826"/>
    </source>
</evidence>
<dbReference type="CDD" id="cd06849">
    <property type="entry name" value="lipoyl_domain"/>
    <property type="match status" value="1"/>
</dbReference>
<dbReference type="PROSITE" id="PS50968">
    <property type="entry name" value="BIOTINYL_LIPOYL"/>
    <property type="match status" value="1"/>
</dbReference>
<dbReference type="InterPro" id="IPR003016">
    <property type="entry name" value="2-oxoA_DH_lipoyl-BS"/>
</dbReference>
<dbReference type="PROSITE" id="PS00189">
    <property type="entry name" value="LIPOYL"/>
    <property type="match status" value="1"/>
</dbReference>
<evidence type="ECO:0000256" key="5">
    <source>
        <dbReference type="ARBA" id="ARBA00023315"/>
    </source>
</evidence>
<feature type="compositionally biased region" description="Acidic residues" evidence="6">
    <location>
        <begin position="160"/>
        <end position="178"/>
    </location>
</feature>
<dbReference type="SUPFAM" id="SSF51230">
    <property type="entry name" value="Single hybrid motif"/>
    <property type="match status" value="1"/>
</dbReference>
<dbReference type="Proteomes" id="UP000277326">
    <property type="component" value="Unassembled WGS sequence"/>
</dbReference>
<dbReference type="InterPro" id="IPR050743">
    <property type="entry name" value="2-oxoacid_DH_E2_comp"/>
</dbReference>
<dbReference type="InterPro" id="IPR023213">
    <property type="entry name" value="CAT-like_dom_sf"/>
</dbReference>
<dbReference type="InterPro" id="IPR004167">
    <property type="entry name" value="PSBD"/>
</dbReference>
<dbReference type="Gene3D" id="4.10.320.10">
    <property type="entry name" value="E3-binding domain"/>
    <property type="match status" value="2"/>
</dbReference>